<sequence length="97" mass="10684">MVDFFLFSRARVVDPTDGTDETPHAPIVDQTDGSHPALVVGTPPRGMTKAMAAKKEVDTPPRGRKKANNPHKLTMHHRKKGMCTITVAFLSFHGSEY</sequence>
<feature type="compositionally biased region" description="Basic residues" evidence="1">
    <location>
        <begin position="62"/>
        <end position="77"/>
    </location>
</feature>
<dbReference type="Proteomes" id="UP000886595">
    <property type="component" value="Unassembled WGS sequence"/>
</dbReference>
<proteinExistence type="predicted"/>
<dbReference type="AlphaFoldDB" id="A0A8X7QHG9"/>
<comment type="caution">
    <text evidence="2">The sequence shown here is derived from an EMBL/GenBank/DDBJ whole genome shotgun (WGS) entry which is preliminary data.</text>
</comment>
<name>A0A8X7QHG9_BRACI</name>
<organism evidence="2 3">
    <name type="scientific">Brassica carinata</name>
    <name type="common">Ethiopian mustard</name>
    <name type="synonym">Abyssinian cabbage</name>
    <dbReference type="NCBI Taxonomy" id="52824"/>
    <lineage>
        <taxon>Eukaryota</taxon>
        <taxon>Viridiplantae</taxon>
        <taxon>Streptophyta</taxon>
        <taxon>Embryophyta</taxon>
        <taxon>Tracheophyta</taxon>
        <taxon>Spermatophyta</taxon>
        <taxon>Magnoliopsida</taxon>
        <taxon>eudicotyledons</taxon>
        <taxon>Gunneridae</taxon>
        <taxon>Pentapetalae</taxon>
        <taxon>rosids</taxon>
        <taxon>malvids</taxon>
        <taxon>Brassicales</taxon>
        <taxon>Brassicaceae</taxon>
        <taxon>Brassiceae</taxon>
        <taxon>Brassica</taxon>
    </lineage>
</organism>
<feature type="region of interest" description="Disordered" evidence="1">
    <location>
        <begin position="15"/>
        <end position="77"/>
    </location>
</feature>
<reference evidence="2 3" key="1">
    <citation type="submission" date="2020-02" db="EMBL/GenBank/DDBJ databases">
        <authorList>
            <person name="Ma Q."/>
            <person name="Huang Y."/>
            <person name="Song X."/>
            <person name="Pei D."/>
        </authorList>
    </citation>
    <scope>NUCLEOTIDE SEQUENCE [LARGE SCALE GENOMIC DNA]</scope>
    <source>
        <strain evidence="2">Sxm20200214</strain>
        <tissue evidence="2">Leaf</tissue>
    </source>
</reference>
<accession>A0A8X7QHG9</accession>
<gene>
    <name evidence="2" type="ORF">Bca52824_063982</name>
</gene>
<evidence type="ECO:0000313" key="2">
    <source>
        <dbReference type="EMBL" id="KAG2269427.1"/>
    </source>
</evidence>
<evidence type="ECO:0000313" key="3">
    <source>
        <dbReference type="Proteomes" id="UP000886595"/>
    </source>
</evidence>
<dbReference type="OrthoDB" id="10418031at2759"/>
<evidence type="ECO:0000256" key="1">
    <source>
        <dbReference type="SAM" id="MobiDB-lite"/>
    </source>
</evidence>
<dbReference type="EMBL" id="JAAMPC010000013">
    <property type="protein sequence ID" value="KAG2269427.1"/>
    <property type="molecule type" value="Genomic_DNA"/>
</dbReference>
<protein>
    <submittedName>
        <fullName evidence="2">Uncharacterized protein</fullName>
    </submittedName>
</protein>
<keyword evidence="3" id="KW-1185">Reference proteome</keyword>